<proteinExistence type="predicted"/>
<feature type="signal peptide" evidence="1">
    <location>
        <begin position="1"/>
        <end position="22"/>
    </location>
</feature>
<accession>A0ABU4WXE3</accession>
<keyword evidence="3" id="KW-1185">Reference proteome</keyword>
<evidence type="ECO:0000256" key="1">
    <source>
        <dbReference type="SAM" id="SignalP"/>
    </source>
</evidence>
<dbReference type="EMBL" id="JAVIIS010000017">
    <property type="protein sequence ID" value="MDX8440729.1"/>
    <property type="molecule type" value="Genomic_DNA"/>
</dbReference>
<feature type="chain" id="PRO_5046905252" evidence="1">
    <location>
        <begin position="23"/>
        <end position="188"/>
    </location>
</feature>
<evidence type="ECO:0000313" key="2">
    <source>
        <dbReference type="EMBL" id="MDX8440729.1"/>
    </source>
</evidence>
<protein>
    <submittedName>
        <fullName evidence="2">Uncharacterized protein</fullName>
    </submittedName>
</protein>
<dbReference type="RefSeq" id="WP_320214655.1">
    <property type="nucleotide sequence ID" value="NZ_JAVIIS010000017.1"/>
</dbReference>
<keyword evidence="1" id="KW-0732">Signal</keyword>
<evidence type="ECO:0000313" key="3">
    <source>
        <dbReference type="Proteomes" id="UP001272097"/>
    </source>
</evidence>
<name>A0ABU4WXE3_9HYPH</name>
<reference evidence="2 3" key="1">
    <citation type="submission" date="2023-08" db="EMBL/GenBank/DDBJ databases">
        <title>Implementing the SeqCode for naming new Mesorhizobium species isolated from Vachellia karroo root nodules.</title>
        <authorList>
            <person name="Van Lill M."/>
        </authorList>
    </citation>
    <scope>NUCLEOTIDE SEQUENCE [LARGE SCALE GENOMIC DNA]</scope>
    <source>
        <strain evidence="2 3">VK3E</strain>
    </source>
</reference>
<comment type="caution">
    <text evidence="2">The sequence shown here is derived from an EMBL/GenBank/DDBJ whole genome shotgun (WGS) entry which is preliminary data.</text>
</comment>
<sequence length="188" mass="19363">MVRGFVVAATLLLAAIGGSVRAEPDVPALLLAAAEGGARTEPDVGNWRVDTGGDGQITASLHAINKLITGGGALGYSPVLTLACRPDGDPRWSEWLKISDSVSASRKITMSVIVDGGSKTDESWSVGPHGRTLVRDGGDGIKRLASASRLTLSWRFGLLAGRGEADFELAGLSQAIGQVAASCKTDPP</sequence>
<organism evidence="2 3">
    <name type="scientific">Mesorhizobium australafricanum</name>
    <dbReference type="NCBI Taxonomy" id="3072311"/>
    <lineage>
        <taxon>Bacteria</taxon>
        <taxon>Pseudomonadati</taxon>
        <taxon>Pseudomonadota</taxon>
        <taxon>Alphaproteobacteria</taxon>
        <taxon>Hyphomicrobiales</taxon>
        <taxon>Phyllobacteriaceae</taxon>
        <taxon>Mesorhizobium</taxon>
    </lineage>
</organism>
<dbReference type="Proteomes" id="UP001272097">
    <property type="component" value="Unassembled WGS sequence"/>
</dbReference>
<gene>
    <name evidence="2" type="ORF">RFM51_14105</name>
</gene>